<accession>A0A162B2M3</accession>
<organism evidence="1 2">
    <name type="scientific">Pseudomonas fluorescens</name>
    <dbReference type="NCBI Taxonomy" id="294"/>
    <lineage>
        <taxon>Bacteria</taxon>
        <taxon>Pseudomonadati</taxon>
        <taxon>Pseudomonadota</taxon>
        <taxon>Gammaproteobacteria</taxon>
        <taxon>Pseudomonadales</taxon>
        <taxon>Pseudomonadaceae</taxon>
        <taxon>Pseudomonas</taxon>
    </lineage>
</organism>
<evidence type="ECO:0000313" key="1">
    <source>
        <dbReference type="EMBL" id="KZN20746.1"/>
    </source>
</evidence>
<dbReference type="RefSeq" id="WP_063340791.1">
    <property type="nucleotide sequence ID" value="NZ_LUKJ01000002.1"/>
</dbReference>
<dbReference type="Proteomes" id="UP000076489">
    <property type="component" value="Unassembled WGS sequence"/>
</dbReference>
<dbReference type="EMBL" id="LUKJ01000002">
    <property type="protein sequence ID" value="KZN20746.1"/>
    <property type="molecule type" value="Genomic_DNA"/>
</dbReference>
<evidence type="ECO:0000313" key="2">
    <source>
        <dbReference type="Proteomes" id="UP000076489"/>
    </source>
</evidence>
<name>A0A162B2M3_PSEFL</name>
<evidence type="ECO:0008006" key="3">
    <source>
        <dbReference type="Google" id="ProtNLM"/>
    </source>
</evidence>
<comment type="caution">
    <text evidence="1">The sequence shown here is derived from an EMBL/GenBank/DDBJ whole genome shotgun (WGS) entry which is preliminary data.</text>
</comment>
<reference evidence="1 2" key="2">
    <citation type="journal article" date="2018" name="Nature">
        <title>Mutant phenotypes for thousands of bacterial genes of unknown function.</title>
        <authorList>
            <person name="Price M.N."/>
            <person name="Wetmore K.M."/>
            <person name="Waters R.J."/>
            <person name="Callaghan M."/>
            <person name="Ray J."/>
            <person name="Liu H."/>
            <person name="Kuehl J.V."/>
            <person name="Melnyk R.A."/>
            <person name="Lamson J.S."/>
            <person name="Suh Y."/>
            <person name="Carlson H.K."/>
            <person name="Esquivel Z."/>
            <person name="Sadeeshkumar H."/>
            <person name="Chakraborty R."/>
            <person name="Zane G.M."/>
            <person name="Rubin B.E."/>
            <person name="Wall J.D."/>
            <person name="Visel A."/>
            <person name="Bristow J."/>
            <person name="Blow M.J."/>
            <person name="Arkin A.P."/>
            <person name="Deutschbauer A.M."/>
        </authorList>
    </citation>
    <scope>NUCLEOTIDE SEQUENCE [LARGE SCALE GENOMIC DNA]</scope>
    <source>
        <strain evidence="1 2">FW300-N1B4</strain>
    </source>
</reference>
<dbReference type="OrthoDB" id="7066302at2"/>
<sequence>MEMIVGVALLLLVVVFFVKKRSAPDDIFGKFGLSPGAFMLLSSDLGDSAPRQMLRGDGVNGEPDALFSAKSGKKVVVGEYKSRKFKGFVRPYEFFQTMLYMGMARQIHHANEAIGVIAYADGRVHVHFDQEVYDAIVALRAEMFASFKVKKPVNKKPLQKRMNVLGLNRHITFG</sequence>
<protein>
    <recommendedName>
        <fullName evidence="3">PD-(D/E)XK endonuclease-like domain-containing protein</fullName>
    </recommendedName>
</protein>
<dbReference type="AlphaFoldDB" id="A0A162B2M3"/>
<gene>
    <name evidence="1" type="ORF">A1D17_04165</name>
</gene>
<proteinExistence type="predicted"/>
<reference evidence="2" key="1">
    <citation type="submission" date="2016-03" db="EMBL/GenBank/DDBJ databases">
        <authorList>
            <person name="Ray J."/>
            <person name="Price M."/>
            <person name="Deutschbauer A."/>
        </authorList>
    </citation>
    <scope>NUCLEOTIDE SEQUENCE [LARGE SCALE GENOMIC DNA]</scope>
    <source>
        <strain evidence="2">FW300-N1B4</strain>
    </source>
</reference>